<dbReference type="Gene3D" id="3.40.190.10">
    <property type="entry name" value="Periplasmic binding protein-like II"/>
    <property type="match status" value="2"/>
</dbReference>
<dbReference type="AlphaFoldDB" id="A0A165GVE9"/>
<keyword evidence="2 3" id="KW-0732">Signal</keyword>
<dbReference type="Pfam" id="PF12974">
    <property type="entry name" value="Phosphonate-bd"/>
    <property type="match status" value="1"/>
</dbReference>
<dbReference type="PANTHER" id="PTHR35841:SF1">
    <property type="entry name" value="PHOSPHONATES-BINDING PERIPLASMIC PROTEIN"/>
    <property type="match status" value="1"/>
</dbReference>
<reference evidence="4 5" key="1">
    <citation type="submission" date="2016-01" db="EMBL/GenBank/DDBJ databases">
        <title>Whole genome sequencing of Bhargavaea cecembensis T14.</title>
        <authorList>
            <person name="Hong K.W."/>
        </authorList>
    </citation>
    <scope>NUCLEOTIDE SEQUENCE [LARGE SCALE GENOMIC DNA]</scope>
    <source>
        <strain evidence="4 5">T14</strain>
    </source>
</reference>
<dbReference type="GO" id="GO:0055085">
    <property type="term" value="P:transmembrane transport"/>
    <property type="evidence" value="ECO:0007669"/>
    <property type="project" value="InterPro"/>
</dbReference>
<dbReference type="PROSITE" id="PS51257">
    <property type="entry name" value="PROKAR_LIPOPROTEIN"/>
    <property type="match status" value="1"/>
</dbReference>
<evidence type="ECO:0000313" key="5">
    <source>
        <dbReference type="Proteomes" id="UP000076490"/>
    </source>
</evidence>
<gene>
    <name evidence="4" type="ORF">AV656_09880</name>
</gene>
<proteinExistence type="inferred from homology"/>
<evidence type="ECO:0000313" key="4">
    <source>
        <dbReference type="EMBL" id="KZE37825.1"/>
    </source>
</evidence>
<sequence>MRKLSLIMVALFSVLFLAACGSSSASEEKSGTAGGQDSQSDWPEKIRFAATGIEGLEQLQLEFEPFREKLEEVLGLEVEFFALSDRATAVTALEYDQVDMVMSGGAEYVMMRAADENTQPVAALTRPGYLPLIIAHADSGIETIGDLKGKRIAMDSVGSTSAYLMPSKMLVDAGFDLDRDIESYLLGDAMYEAFLAKETDAMTITRLNYEEMIEEEGEGLFTVVAEGQELPNDLIVASPHLPESFIQHLQDTILENKEALLEQILITGENDKFADSEFVAAEDSDYDGLRDAYEALGIDYQ</sequence>
<dbReference type="PANTHER" id="PTHR35841">
    <property type="entry name" value="PHOSPHONATES-BINDING PERIPLASMIC PROTEIN"/>
    <property type="match status" value="1"/>
</dbReference>
<dbReference type="EMBL" id="LQNT01000010">
    <property type="protein sequence ID" value="KZE37825.1"/>
    <property type="molecule type" value="Genomic_DNA"/>
</dbReference>
<feature type="chain" id="PRO_5007858390" description="Phosphonate ABC transporter substrate-binding protein" evidence="3">
    <location>
        <begin position="26"/>
        <end position="301"/>
    </location>
</feature>
<dbReference type="RefSeq" id="WP_197462239.1">
    <property type="nucleotide sequence ID" value="NZ_LQNT01000010.1"/>
</dbReference>
<dbReference type="SUPFAM" id="SSF53850">
    <property type="entry name" value="Periplasmic binding protein-like II"/>
    <property type="match status" value="1"/>
</dbReference>
<feature type="signal peptide" evidence="3">
    <location>
        <begin position="1"/>
        <end position="25"/>
    </location>
</feature>
<dbReference type="NCBIfam" id="TIGR01098">
    <property type="entry name" value="3A0109s03R"/>
    <property type="match status" value="1"/>
</dbReference>
<organism evidence="4 5">
    <name type="scientific">Bhargavaea cecembensis</name>
    <dbReference type="NCBI Taxonomy" id="394098"/>
    <lineage>
        <taxon>Bacteria</taxon>
        <taxon>Bacillati</taxon>
        <taxon>Bacillota</taxon>
        <taxon>Bacilli</taxon>
        <taxon>Bacillales</taxon>
        <taxon>Caryophanaceae</taxon>
        <taxon>Bhargavaea</taxon>
    </lineage>
</organism>
<dbReference type="Proteomes" id="UP000076490">
    <property type="component" value="Unassembled WGS sequence"/>
</dbReference>
<evidence type="ECO:0008006" key="6">
    <source>
        <dbReference type="Google" id="ProtNLM"/>
    </source>
</evidence>
<comment type="similarity">
    <text evidence="1">Belongs to the phosphate/phosphite/phosphonate binding protein family.</text>
</comment>
<dbReference type="GO" id="GO:0043190">
    <property type="term" value="C:ATP-binding cassette (ABC) transporter complex"/>
    <property type="evidence" value="ECO:0007669"/>
    <property type="project" value="InterPro"/>
</dbReference>
<evidence type="ECO:0000256" key="3">
    <source>
        <dbReference type="SAM" id="SignalP"/>
    </source>
</evidence>
<evidence type="ECO:0000256" key="2">
    <source>
        <dbReference type="ARBA" id="ARBA00022729"/>
    </source>
</evidence>
<comment type="caution">
    <text evidence="4">The sequence shown here is derived from an EMBL/GenBank/DDBJ whole genome shotgun (WGS) entry which is preliminary data.</text>
</comment>
<protein>
    <recommendedName>
        <fullName evidence="6">Phosphonate ABC transporter substrate-binding protein</fullName>
    </recommendedName>
</protein>
<accession>A0A165GVE9</accession>
<evidence type="ECO:0000256" key="1">
    <source>
        <dbReference type="ARBA" id="ARBA00007162"/>
    </source>
</evidence>
<name>A0A165GVE9_9BACL</name>
<dbReference type="InterPro" id="IPR005770">
    <property type="entry name" value="PhnD"/>
</dbReference>